<dbReference type="Pfam" id="PF01610">
    <property type="entry name" value="DDE_Tnp_ISL3"/>
    <property type="match status" value="1"/>
</dbReference>
<dbReference type="PANTHER" id="PTHR33498">
    <property type="entry name" value="TRANSPOSASE FOR INSERTION SEQUENCE ELEMENT IS1557"/>
    <property type="match status" value="1"/>
</dbReference>
<organism evidence="2 3">
    <name type="scientific">Azotobacter beijerinckii</name>
    <dbReference type="NCBI Taxonomy" id="170623"/>
    <lineage>
        <taxon>Bacteria</taxon>
        <taxon>Pseudomonadati</taxon>
        <taxon>Pseudomonadota</taxon>
        <taxon>Gammaproteobacteria</taxon>
        <taxon>Pseudomonadales</taxon>
        <taxon>Pseudomonadaceae</taxon>
        <taxon>Azotobacter</taxon>
    </lineage>
</organism>
<protein>
    <submittedName>
        <fullName evidence="2">Transposase</fullName>
    </submittedName>
</protein>
<dbReference type="Proteomes" id="UP000199250">
    <property type="component" value="Unassembled WGS sequence"/>
</dbReference>
<gene>
    <name evidence="2" type="ORF">SAMN04244572_00614</name>
</gene>
<evidence type="ECO:0000313" key="3">
    <source>
        <dbReference type="Proteomes" id="UP000199250"/>
    </source>
</evidence>
<sequence length="173" mass="20577">MYDLFHVVARYGREVIDRIRVEQANALRDDKPARQMVKQSCWLLLRNRENLKEEHAVRLQELLAANQPLATVYVHKDALKEVWYTPSVREGWRRWRAWLRHARESGLAPLQRFARNLQLYVRGILASARFPMHTSLLEGVNNRIKVIKRMAYGFRDVEYFFLKIKAAFPGKMR</sequence>
<accession>A0A1H6R4P0</accession>
<dbReference type="EMBL" id="FNYQ01000006">
    <property type="protein sequence ID" value="SEI50838.1"/>
    <property type="molecule type" value="Genomic_DNA"/>
</dbReference>
<dbReference type="InterPro" id="IPR047951">
    <property type="entry name" value="Transpos_ISL3"/>
</dbReference>
<proteinExistence type="predicted"/>
<feature type="domain" description="Transposase IS204/IS1001/IS1096/IS1165 DDE" evidence="1">
    <location>
        <begin position="2"/>
        <end position="164"/>
    </location>
</feature>
<dbReference type="PANTHER" id="PTHR33498:SF1">
    <property type="entry name" value="TRANSPOSASE FOR INSERTION SEQUENCE ELEMENT IS1557"/>
    <property type="match status" value="1"/>
</dbReference>
<name>A0A1H6R4P0_9GAMM</name>
<reference evidence="2 3" key="1">
    <citation type="submission" date="2016-10" db="EMBL/GenBank/DDBJ databases">
        <authorList>
            <person name="de Groot N.N."/>
        </authorList>
    </citation>
    <scope>NUCLEOTIDE SEQUENCE [LARGE SCALE GENOMIC DNA]</scope>
    <source>
        <strain evidence="2 3">DSM 373</strain>
    </source>
</reference>
<evidence type="ECO:0000313" key="2">
    <source>
        <dbReference type="EMBL" id="SEI50838.1"/>
    </source>
</evidence>
<dbReference type="InterPro" id="IPR002560">
    <property type="entry name" value="Transposase_DDE"/>
</dbReference>
<evidence type="ECO:0000259" key="1">
    <source>
        <dbReference type="Pfam" id="PF01610"/>
    </source>
</evidence>
<dbReference type="AlphaFoldDB" id="A0A1H6R4P0"/>